<dbReference type="Pfam" id="PF14390">
    <property type="entry name" value="DUF4420"/>
    <property type="match status" value="1"/>
</dbReference>
<proteinExistence type="predicted"/>
<dbReference type="Proteomes" id="UP001354971">
    <property type="component" value="Unassembled WGS sequence"/>
</dbReference>
<dbReference type="EMBL" id="JAZDRP010000005">
    <property type="protein sequence ID" value="MEE2526494.1"/>
    <property type="molecule type" value="Genomic_DNA"/>
</dbReference>
<evidence type="ECO:0000313" key="1">
    <source>
        <dbReference type="EMBL" id="MEE2526494.1"/>
    </source>
</evidence>
<dbReference type="InterPro" id="IPR025534">
    <property type="entry name" value="DUF4420"/>
</dbReference>
<accession>A0ABU7LSD0</accession>
<sequence length="337" mass="37369">MPEIFWGVIRERVQSNGASESSGIDTEPLGCNTRVGPVRIALGDAGAARLLVPVKLEENRFECETGPNLYARLSMLSLDGQPRQFIDLCCNAADLEPIFSDFCEQVCRHLDSGLTGKPAVLKTIEEFRQLFQRENQKSVELSKVLGLLGELSLLNDLLEQNERAAATWLGSGPHRRDFVGTAIAAEVKASVRRGQPIVTISSIDQLEPGTDEELFLVYYRFEEVGGNGLRVSALVEAARENAVDLDHLNKRLEAAGFDNDARAAWDARAFRVVERRMYSVPADFPRLGRDLMIDGQLRPGVSNVKYDLDLDHASEWRLDPPKEQDFLTRLAGATSEA</sequence>
<evidence type="ECO:0000313" key="2">
    <source>
        <dbReference type="Proteomes" id="UP001354971"/>
    </source>
</evidence>
<dbReference type="RefSeq" id="WP_330199158.1">
    <property type="nucleotide sequence ID" value="NZ_JAZDRP010000005.1"/>
</dbReference>
<reference evidence="1 2" key="1">
    <citation type="submission" date="2024-01" db="EMBL/GenBank/DDBJ databases">
        <title>Hyphobacterium bacterium isolated from marine sediment.</title>
        <authorList>
            <person name="Zhao S."/>
        </authorList>
    </citation>
    <scope>NUCLEOTIDE SEQUENCE [LARGE SCALE GENOMIC DNA]</scope>
    <source>
        <strain evidence="2">HN65</strain>
    </source>
</reference>
<keyword evidence="2" id="KW-1185">Reference proteome</keyword>
<name>A0ABU7LSD0_9PROT</name>
<protein>
    <submittedName>
        <fullName evidence="1">PD-(D/E)XK motif protein</fullName>
    </submittedName>
</protein>
<organism evidence="1 2">
    <name type="scientific">Hyphobacterium lacteum</name>
    <dbReference type="NCBI Taxonomy" id="3116575"/>
    <lineage>
        <taxon>Bacteria</taxon>
        <taxon>Pseudomonadati</taxon>
        <taxon>Pseudomonadota</taxon>
        <taxon>Alphaproteobacteria</taxon>
        <taxon>Maricaulales</taxon>
        <taxon>Maricaulaceae</taxon>
        <taxon>Hyphobacterium</taxon>
    </lineage>
</organism>
<gene>
    <name evidence="1" type="ORF">V0U79_08960</name>
</gene>
<comment type="caution">
    <text evidence="1">The sequence shown here is derived from an EMBL/GenBank/DDBJ whole genome shotgun (WGS) entry which is preliminary data.</text>
</comment>